<dbReference type="Proteomes" id="UP000009049">
    <property type="component" value="Chromosome"/>
</dbReference>
<accession>A4CM91</accession>
<reference evidence="1 2" key="1">
    <citation type="journal article" date="2009" name="J. Bacteriol.">
        <title>Complete genome sequence of Robiginitalea biformata HTCC2501.</title>
        <authorList>
            <person name="Oh H.M."/>
            <person name="Giovannoni S.J."/>
            <person name="Lee K."/>
            <person name="Ferriera S."/>
            <person name="Johnson J."/>
            <person name="Cho J.C."/>
        </authorList>
    </citation>
    <scope>NUCLEOTIDE SEQUENCE [LARGE SCALE GENOMIC DNA]</scope>
    <source>
        <strain evidence="2">ATCC BAA-864 / HTCC2501 / KCTC 12146</strain>
    </source>
</reference>
<gene>
    <name evidence="1" type="ordered locus">RB2501_10672</name>
</gene>
<protein>
    <recommendedName>
        <fullName evidence="3">DUF1697 domain-containing protein</fullName>
    </recommendedName>
</protein>
<dbReference type="HOGENOM" id="CLU_106303_2_0_10"/>
<dbReference type="SUPFAM" id="SSF160379">
    <property type="entry name" value="SP0830-like"/>
    <property type="match status" value="1"/>
</dbReference>
<dbReference type="Pfam" id="PF08002">
    <property type="entry name" value="DUF1697"/>
    <property type="match status" value="1"/>
</dbReference>
<keyword evidence="2" id="KW-1185">Reference proteome</keyword>
<dbReference type="InterPro" id="IPR012545">
    <property type="entry name" value="DUF1697"/>
</dbReference>
<sequence length="162" mass="17986">MKELREALEADGFAAVRTYIQSGNLVFDFPGPPETRIGELIEKNFGFSPWVLALSPEELRQAAAANPFRDDAGKTVHFFFLDREPETVNRDLAEELRAHSEQWALTGRVAYLRAPDGIGRSKLASKMDRVFPGTQITARNRNTVEKLLGMLPEETGPGGEPS</sequence>
<dbReference type="EMBL" id="CP001712">
    <property type="protein sequence ID" value="EAR14783.1"/>
    <property type="molecule type" value="Genomic_DNA"/>
</dbReference>
<evidence type="ECO:0000313" key="2">
    <source>
        <dbReference type="Proteomes" id="UP000009049"/>
    </source>
</evidence>
<evidence type="ECO:0008006" key="3">
    <source>
        <dbReference type="Google" id="ProtNLM"/>
    </source>
</evidence>
<dbReference type="PANTHER" id="PTHR36439:SF1">
    <property type="entry name" value="DUF1697 DOMAIN-CONTAINING PROTEIN"/>
    <property type="match status" value="1"/>
</dbReference>
<dbReference type="eggNOG" id="COG3797">
    <property type="taxonomic scope" value="Bacteria"/>
</dbReference>
<dbReference type="KEGG" id="rbi:RB2501_10672"/>
<proteinExistence type="predicted"/>
<dbReference type="AlphaFoldDB" id="A4CM91"/>
<name>A4CM91_ROBBH</name>
<dbReference type="Gene3D" id="3.30.70.1280">
    <property type="entry name" value="SP0830-like domains"/>
    <property type="match status" value="1"/>
</dbReference>
<organism evidence="1 2">
    <name type="scientific">Robiginitalea biformata (strain ATCC BAA-864 / DSM 15991 / KCTC 12146 / HTCC2501)</name>
    <dbReference type="NCBI Taxonomy" id="313596"/>
    <lineage>
        <taxon>Bacteria</taxon>
        <taxon>Pseudomonadati</taxon>
        <taxon>Bacteroidota</taxon>
        <taxon>Flavobacteriia</taxon>
        <taxon>Flavobacteriales</taxon>
        <taxon>Flavobacteriaceae</taxon>
        <taxon>Robiginitalea</taxon>
    </lineage>
</organism>
<dbReference type="STRING" id="313596.RB2501_10672"/>
<evidence type="ECO:0000313" key="1">
    <source>
        <dbReference type="EMBL" id="EAR14783.1"/>
    </source>
</evidence>
<dbReference type="PANTHER" id="PTHR36439">
    <property type="entry name" value="BLL4334 PROTEIN"/>
    <property type="match status" value="1"/>
</dbReference>
<dbReference type="PIRSF" id="PIRSF008502">
    <property type="entry name" value="UCP008502"/>
    <property type="match status" value="1"/>
</dbReference>